<dbReference type="Pfam" id="PF13377">
    <property type="entry name" value="Peripla_BP_3"/>
    <property type="match status" value="1"/>
</dbReference>
<evidence type="ECO:0000256" key="3">
    <source>
        <dbReference type="ARBA" id="ARBA00023163"/>
    </source>
</evidence>
<dbReference type="SUPFAM" id="SSF53822">
    <property type="entry name" value="Periplasmic binding protein-like I"/>
    <property type="match status" value="1"/>
</dbReference>
<feature type="domain" description="HTH lacI-type" evidence="4">
    <location>
        <begin position="17"/>
        <end position="71"/>
    </location>
</feature>
<keyword evidence="3" id="KW-0804">Transcription</keyword>
<dbReference type="GO" id="GO:0000976">
    <property type="term" value="F:transcription cis-regulatory region binding"/>
    <property type="evidence" value="ECO:0007669"/>
    <property type="project" value="TreeGrafter"/>
</dbReference>
<dbReference type="GO" id="GO:0003700">
    <property type="term" value="F:DNA-binding transcription factor activity"/>
    <property type="evidence" value="ECO:0007669"/>
    <property type="project" value="TreeGrafter"/>
</dbReference>
<dbReference type="InterPro" id="IPR010982">
    <property type="entry name" value="Lambda_DNA-bd_dom_sf"/>
</dbReference>
<evidence type="ECO:0000313" key="5">
    <source>
        <dbReference type="EMBL" id="PFG44475.1"/>
    </source>
</evidence>
<dbReference type="Proteomes" id="UP000224130">
    <property type="component" value="Unassembled WGS sequence"/>
</dbReference>
<keyword evidence="2" id="KW-0238">DNA-binding</keyword>
<dbReference type="PROSITE" id="PS50932">
    <property type="entry name" value="HTH_LACI_2"/>
    <property type="match status" value="1"/>
</dbReference>
<dbReference type="Gene3D" id="3.40.50.2300">
    <property type="match status" value="2"/>
</dbReference>
<dbReference type="InterPro" id="IPR000843">
    <property type="entry name" value="HTH_LacI"/>
</dbReference>
<evidence type="ECO:0000313" key="6">
    <source>
        <dbReference type="Proteomes" id="UP000224130"/>
    </source>
</evidence>
<dbReference type="AlphaFoldDB" id="A0A2A9F1Z5"/>
<evidence type="ECO:0000256" key="2">
    <source>
        <dbReference type="ARBA" id="ARBA00023125"/>
    </source>
</evidence>
<proteinExistence type="predicted"/>
<dbReference type="PROSITE" id="PS00356">
    <property type="entry name" value="HTH_LACI_1"/>
    <property type="match status" value="1"/>
</dbReference>
<reference evidence="5 6" key="1">
    <citation type="submission" date="2017-10" db="EMBL/GenBank/DDBJ databases">
        <title>Sequencing the genomes of 1000 actinobacteria strains.</title>
        <authorList>
            <person name="Klenk H.-P."/>
        </authorList>
    </citation>
    <scope>NUCLEOTIDE SEQUENCE [LARGE SCALE GENOMIC DNA]</scope>
    <source>
        <strain evidence="5 6">DSM 21863</strain>
    </source>
</reference>
<evidence type="ECO:0000259" key="4">
    <source>
        <dbReference type="PROSITE" id="PS50932"/>
    </source>
</evidence>
<dbReference type="Pfam" id="PF00356">
    <property type="entry name" value="LacI"/>
    <property type="match status" value="1"/>
</dbReference>
<keyword evidence="6" id="KW-1185">Reference proteome</keyword>
<dbReference type="InterPro" id="IPR046335">
    <property type="entry name" value="LacI/GalR-like_sensor"/>
</dbReference>
<dbReference type="InterPro" id="IPR028082">
    <property type="entry name" value="Peripla_BP_I"/>
</dbReference>
<accession>A0A2A9F1Z5</accession>
<keyword evidence="1" id="KW-0805">Transcription regulation</keyword>
<dbReference type="EMBL" id="PDJJ01000001">
    <property type="protein sequence ID" value="PFG44475.1"/>
    <property type="molecule type" value="Genomic_DNA"/>
</dbReference>
<dbReference type="SMART" id="SM00354">
    <property type="entry name" value="HTH_LACI"/>
    <property type="match status" value="1"/>
</dbReference>
<dbReference type="CDD" id="cd06267">
    <property type="entry name" value="PBP1_LacI_sugar_binding-like"/>
    <property type="match status" value="1"/>
</dbReference>
<protein>
    <submittedName>
        <fullName evidence="5">LacI family transcriptional regulator</fullName>
    </submittedName>
</protein>
<dbReference type="Gene3D" id="1.10.260.40">
    <property type="entry name" value="lambda repressor-like DNA-binding domains"/>
    <property type="match status" value="1"/>
</dbReference>
<comment type="caution">
    <text evidence="5">The sequence shown here is derived from an EMBL/GenBank/DDBJ whole genome shotgun (WGS) entry which is preliminary data.</text>
</comment>
<gene>
    <name evidence="5" type="ORF">ATJ88_3200</name>
</gene>
<name>A0A2A9F1Z5_9MICO</name>
<dbReference type="SUPFAM" id="SSF47413">
    <property type="entry name" value="lambda repressor-like DNA-binding domains"/>
    <property type="match status" value="1"/>
</dbReference>
<evidence type="ECO:0000256" key="1">
    <source>
        <dbReference type="ARBA" id="ARBA00023015"/>
    </source>
</evidence>
<dbReference type="PANTHER" id="PTHR30146:SF109">
    <property type="entry name" value="HTH-TYPE TRANSCRIPTIONAL REGULATOR GALS"/>
    <property type="match status" value="1"/>
</dbReference>
<sequence>MTTEPGHVTPRSTRPRPTMRDVAALAGVGVKTVSRVVNGEPNVSSATAAKVRAAAARLDFEPDLHAGNLRRRDGRTRTLGLVVSSVANPFAGQVHRGIERVAAAHGYAVLAVSVEDDPDAEVRAVTELARRRVDGFVVTPVRDDQSYLAVHVDRGTPVVCVDREPTGLEADRVVSSHVDGARAAVRHLVAHGHRRVAFLGDVESVQTARLRRDGYAAAMAAAGLDVDPRLVVPGLPDEASATAAVHRLLALPDPPTAIFSARNTVTLGVVRALQQAGREREIACVGFDDVEAGDLVVPGLTAVVQDTDGLGRRAAELLFARLDGDAGPCRRVVVPTSLVARGSGEIRGPAR</sequence>
<organism evidence="5 6">
    <name type="scientific">Isoptericola jiangsuensis</name>
    <dbReference type="NCBI Taxonomy" id="548579"/>
    <lineage>
        <taxon>Bacteria</taxon>
        <taxon>Bacillati</taxon>
        <taxon>Actinomycetota</taxon>
        <taxon>Actinomycetes</taxon>
        <taxon>Micrococcales</taxon>
        <taxon>Promicromonosporaceae</taxon>
        <taxon>Isoptericola</taxon>
    </lineage>
</organism>
<dbReference type="PANTHER" id="PTHR30146">
    <property type="entry name" value="LACI-RELATED TRANSCRIPTIONAL REPRESSOR"/>
    <property type="match status" value="1"/>
</dbReference>